<organism evidence="1 2">
    <name type="scientific">Trifolium pratense</name>
    <name type="common">Red clover</name>
    <dbReference type="NCBI Taxonomy" id="57577"/>
    <lineage>
        <taxon>Eukaryota</taxon>
        <taxon>Viridiplantae</taxon>
        <taxon>Streptophyta</taxon>
        <taxon>Embryophyta</taxon>
        <taxon>Tracheophyta</taxon>
        <taxon>Spermatophyta</taxon>
        <taxon>Magnoliopsida</taxon>
        <taxon>eudicotyledons</taxon>
        <taxon>Gunneridae</taxon>
        <taxon>Pentapetalae</taxon>
        <taxon>rosids</taxon>
        <taxon>fabids</taxon>
        <taxon>Fabales</taxon>
        <taxon>Fabaceae</taxon>
        <taxon>Papilionoideae</taxon>
        <taxon>50 kb inversion clade</taxon>
        <taxon>NPAAA clade</taxon>
        <taxon>Hologalegina</taxon>
        <taxon>IRL clade</taxon>
        <taxon>Trifolieae</taxon>
        <taxon>Trifolium</taxon>
    </lineage>
</organism>
<gene>
    <name evidence="1" type="ORF">MILVUS5_LOCUS16086</name>
</gene>
<reference evidence="1" key="1">
    <citation type="submission" date="2023-10" db="EMBL/GenBank/DDBJ databases">
        <authorList>
            <person name="Rodriguez Cubillos JULIANA M."/>
            <person name="De Vega J."/>
        </authorList>
    </citation>
    <scope>NUCLEOTIDE SEQUENCE</scope>
</reference>
<sequence length="627" mass="70697">MPPGVRLSFSSQHVNRRNGAEVRVVIAGDSQTGKSCLFFRAPTFPHCDGLWVRLIDTSRIEDSDRVDKQLKLADSVILTYACDRPQTLQNLTTFWLPRLRRLHVKVPVIVVGCKLDLRDKNQQLSLERVVSPLMQQFRQIEACLECSAFRRNEVVEVFFFAQKAALYPMSPLFDRESHTLMPRCRRALKRIFILCDHDRDGALSDAELNDFQVKCFNAPLQPHEIMGVKKVVQEHLSEGVNERGLTLTGFVFLHALLVEKGPLETTWTVLRKFGYNDDIKLAGDLIPPLKRASDQSVELTNEAIDFLKTIFDEFDGDSDKVLRPCELEELFSTAPESPWIENPYKDAVERNAFGGLSLDAFLSEWALMTLLNPTFSVEYLKYIGYPSDLSSTIRVTRRRHVDRQKLRSERNVLQCFIFGPMKAGKSALLNSFNGRPYSEVYNPTNKDRYAVNAVDISKENKKYLVLREISEGGVTKLLANKESLASCDIAVFVHDRSDESSWKASSELLIKVAGHGKDTGFQVPCLIVAAKEDQDSFTMAIQEATMVSQDTREEAPMPISVKLGDIHNIFHRIVTAAEHPHLSIPTIEARKSRKLYNKLIDRSLMLVSVVLGAAVVVGVGAARKNVS</sequence>
<comment type="caution">
    <text evidence="1">The sequence shown here is derived from an EMBL/GenBank/DDBJ whole genome shotgun (WGS) entry which is preliminary data.</text>
</comment>
<evidence type="ECO:0000313" key="2">
    <source>
        <dbReference type="Proteomes" id="UP001177021"/>
    </source>
</evidence>
<keyword evidence="2" id="KW-1185">Reference proteome</keyword>
<protein>
    <submittedName>
        <fullName evidence="1">Uncharacterized protein</fullName>
    </submittedName>
</protein>
<accession>A0ACB0JR74</accession>
<name>A0ACB0JR74_TRIPR</name>
<evidence type="ECO:0000313" key="1">
    <source>
        <dbReference type="EMBL" id="CAJ2647595.1"/>
    </source>
</evidence>
<dbReference type="EMBL" id="CASHSV030000109">
    <property type="protein sequence ID" value="CAJ2647595.1"/>
    <property type="molecule type" value="Genomic_DNA"/>
</dbReference>
<proteinExistence type="predicted"/>
<dbReference type="Proteomes" id="UP001177021">
    <property type="component" value="Unassembled WGS sequence"/>
</dbReference>